<reference evidence="2" key="1">
    <citation type="submission" date="2018-04" db="EMBL/GenBank/DDBJ databases">
        <authorList>
            <person name="Go L.Y."/>
            <person name="Mitchell J.A."/>
        </authorList>
    </citation>
    <scope>NUCLEOTIDE SEQUENCE [LARGE SCALE GENOMIC DNA]</scope>
</reference>
<dbReference type="GeneID" id="80019267"/>
<keyword evidence="2" id="KW-1185">Reference proteome</keyword>
<evidence type="ECO:0000313" key="1">
    <source>
        <dbReference type="EMBL" id="AWN05272.1"/>
    </source>
</evidence>
<organism evidence="1 2">
    <name type="scientific">Streptomyces phage Ibantik</name>
    <dbReference type="NCBI Taxonomy" id="2182397"/>
    <lineage>
        <taxon>Viruses</taxon>
        <taxon>Duplodnaviria</taxon>
        <taxon>Heunggongvirae</taxon>
        <taxon>Uroviricota</taxon>
        <taxon>Caudoviricetes</taxon>
        <taxon>Ibantikvirus</taxon>
        <taxon>Ibantikvirus ibantik</taxon>
    </lineage>
</organism>
<dbReference type="Proteomes" id="UP000247188">
    <property type="component" value="Segment"/>
</dbReference>
<proteinExistence type="predicted"/>
<evidence type="ECO:0000313" key="2">
    <source>
        <dbReference type="Proteomes" id="UP000247188"/>
    </source>
</evidence>
<gene>
    <name evidence="1" type="primary">48</name>
    <name evidence="1" type="ORF">SEA_IBANTIK_48</name>
</gene>
<sequence length="61" mass="7181">MRVYRKTATQHPFCIYLTDDEMHSLSGQLDAANLKDDWFPTVDVLRSKLWALRDDPDKERA</sequence>
<protein>
    <submittedName>
        <fullName evidence="1">Uncharacterized protein</fullName>
    </submittedName>
</protein>
<dbReference type="KEGG" id="vg:80019267"/>
<dbReference type="EMBL" id="MH155870">
    <property type="protein sequence ID" value="AWN05272.1"/>
    <property type="molecule type" value="Genomic_DNA"/>
</dbReference>
<name>A0A2U8UNR6_9CAUD</name>
<dbReference type="RefSeq" id="YP_010754672.1">
    <property type="nucleotide sequence ID" value="NC_073462.1"/>
</dbReference>
<accession>A0A2U8UNR6</accession>